<feature type="transmembrane region" description="Helical" evidence="1">
    <location>
        <begin position="70"/>
        <end position="89"/>
    </location>
</feature>
<accession>B2IC71</accession>
<dbReference type="EMBL" id="CP001016">
    <property type="protein sequence ID" value="ACB96668.1"/>
    <property type="molecule type" value="Genomic_DNA"/>
</dbReference>
<sequence length="182" mass="20721">MSLEDHRANNQTNESEICATIDPSEPKLFSARLFPHRSLTRRHFHLLLMVFSGASFISSLPFIFFGAWPVAGFMGLDILLFFLAFRANFKAARAYEDVCLTPFELLIAKVSVKGQRSEWRFNPAWVRLDREEHEEFGTQRLALVSHGRRLEIAGFLGPDEKAAFAGRFSRALAEAKRGPRFS</sequence>
<keyword evidence="1" id="KW-1133">Transmembrane helix</keyword>
<name>B2IC71_BEII9</name>
<dbReference type="InterPro" id="IPR019253">
    <property type="entry name" value="DUF2244_TM"/>
</dbReference>
<protein>
    <recommendedName>
        <fullName evidence="4">Integral membrane protein-like protein</fullName>
    </recommendedName>
</protein>
<evidence type="ECO:0000313" key="2">
    <source>
        <dbReference type="EMBL" id="ACB96668.1"/>
    </source>
</evidence>
<proteinExistence type="predicted"/>
<keyword evidence="1" id="KW-0812">Transmembrane</keyword>
<keyword evidence="3" id="KW-1185">Reference proteome</keyword>
<keyword evidence="1" id="KW-0472">Membrane</keyword>
<dbReference type="InterPro" id="IPR016990">
    <property type="entry name" value="UCP032162_TM"/>
</dbReference>
<feature type="transmembrane region" description="Helical" evidence="1">
    <location>
        <begin position="44"/>
        <end position="64"/>
    </location>
</feature>
<reference evidence="3" key="1">
    <citation type="submission" date="2008-03" db="EMBL/GenBank/DDBJ databases">
        <title>Complete sequence of chromosome of Beijerinckia indica subsp. indica ATCC 9039.</title>
        <authorList>
            <consortium name="US DOE Joint Genome Institute"/>
            <person name="Copeland A."/>
            <person name="Lucas S."/>
            <person name="Lapidus A."/>
            <person name="Glavina del Rio T."/>
            <person name="Dalin E."/>
            <person name="Tice H."/>
            <person name="Bruce D."/>
            <person name="Goodwin L."/>
            <person name="Pitluck S."/>
            <person name="LaButti K."/>
            <person name="Schmutz J."/>
            <person name="Larimer F."/>
            <person name="Land M."/>
            <person name="Hauser L."/>
            <person name="Kyrpides N."/>
            <person name="Mikhailova N."/>
            <person name="Dunfield P.F."/>
            <person name="Dedysh S.N."/>
            <person name="Liesack W."/>
            <person name="Saw J.H."/>
            <person name="Alam M."/>
            <person name="Chen Y."/>
            <person name="Murrell J.C."/>
            <person name="Richardson P."/>
        </authorList>
    </citation>
    <scope>NUCLEOTIDE SEQUENCE [LARGE SCALE GENOMIC DNA]</scope>
    <source>
        <strain evidence="3">ATCC 9039 / DSM 1715 / NCIMB 8712</strain>
    </source>
</reference>
<dbReference type="PIRSF" id="PIRSF032162">
    <property type="entry name" value="UCP032162_imp"/>
    <property type="match status" value="1"/>
</dbReference>
<evidence type="ECO:0000256" key="1">
    <source>
        <dbReference type="SAM" id="Phobius"/>
    </source>
</evidence>
<dbReference type="STRING" id="395963.Bind_3107"/>
<dbReference type="OrthoDB" id="9808190at2"/>
<evidence type="ECO:0008006" key="4">
    <source>
        <dbReference type="Google" id="ProtNLM"/>
    </source>
</evidence>
<dbReference type="Proteomes" id="UP000001695">
    <property type="component" value="Chromosome"/>
</dbReference>
<dbReference type="KEGG" id="bid:Bind_3107"/>
<reference evidence="2 3" key="2">
    <citation type="journal article" date="2010" name="J. Bacteriol.">
        <title>Complete genome sequence of Beijerinckia indica subsp. indica.</title>
        <authorList>
            <person name="Tamas I."/>
            <person name="Dedysh S.N."/>
            <person name="Liesack W."/>
            <person name="Stott M.B."/>
            <person name="Alam M."/>
            <person name="Murrell J.C."/>
            <person name="Dunfield P.F."/>
        </authorList>
    </citation>
    <scope>NUCLEOTIDE SEQUENCE [LARGE SCALE GENOMIC DNA]</scope>
    <source>
        <strain evidence="3">ATCC 9039 / DSM 1715 / NCIMB 8712</strain>
    </source>
</reference>
<dbReference type="RefSeq" id="WP_012386016.1">
    <property type="nucleotide sequence ID" value="NC_010581.1"/>
</dbReference>
<organism evidence="2 3">
    <name type="scientific">Beijerinckia indica subsp. indica (strain ATCC 9039 / DSM 1715 / NCIMB 8712)</name>
    <dbReference type="NCBI Taxonomy" id="395963"/>
    <lineage>
        <taxon>Bacteria</taxon>
        <taxon>Pseudomonadati</taxon>
        <taxon>Pseudomonadota</taxon>
        <taxon>Alphaproteobacteria</taxon>
        <taxon>Hyphomicrobiales</taxon>
        <taxon>Beijerinckiaceae</taxon>
        <taxon>Beijerinckia</taxon>
    </lineage>
</organism>
<dbReference type="AlphaFoldDB" id="B2IC71"/>
<dbReference type="HOGENOM" id="CLU_096000_1_0_5"/>
<dbReference type="eggNOG" id="COG5488">
    <property type="taxonomic scope" value="Bacteria"/>
</dbReference>
<gene>
    <name evidence="2" type="ordered locus">Bind_3107</name>
</gene>
<evidence type="ECO:0000313" key="3">
    <source>
        <dbReference type="Proteomes" id="UP000001695"/>
    </source>
</evidence>
<dbReference type="Pfam" id="PF10003">
    <property type="entry name" value="DUF2244"/>
    <property type="match status" value="1"/>
</dbReference>